<evidence type="ECO:0000256" key="1">
    <source>
        <dbReference type="SAM" id="MobiDB-lite"/>
    </source>
</evidence>
<feature type="compositionally biased region" description="Basic residues" evidence="1">
    <location>
        <begin position="47"/>
        <end position="57"/>
    </location>
</feature>
<sequence>MKKNLDGQNQRFTDSEWINDTDVFGLDRVFYQVDDRRRNQRGGALTKKQHRPRKQKL</sequence>
<organism evidence="2 3">
    <name type="scientific">Romanomermis culicivorax</name>
    <name type="common">Nematode worm</name>
    <dbReference type="NCBI Taxonomy" id="13658"/>
    <lineage>
        <taxon>Eukaryota</taxon>
        <taxon>Metazoa</taxon>
        <taxon>Ecdysozoa</taxon>
        <taxon>Nematoda</taxon>
        <taxon>Enoplea</taxon>
        <taxon>Dorylaimia</taxon>
        <taxon>Mermithida</taxon>
        <taxon>Mermithoidea</taxon>
        <taxon>Mermithidae</taxon>
        <taxon>Romanomermis</taxon>
    </lineage>
</organism>
<reference evidence="3" key="1">
    <citation type="submission" date="2022-11" db="UniProtKB">
        <authorList>
            <consortium name="WormBaseParasite"/>
        </authorList>
    </citation>
    <scope>IDENTIFICATION</scope>
</reference>
<evidence type="ECO:0000313" key="2">
    <source>
        <dbReference type="Proteomes" id="UP000887565"/>
    </source>
</evidence>
<evidence type="ECO:0000313" key="3">
    <source>
        <dbReference type="WBParaSite" id="nRc.2.0.1.t26681-RA"/>
    </source>
</evidence>
<accession>A0A915JKX0</accession>
<proteinExistence type="predicted"/>
<dbReference type="Proteomes" id="UP000887565">
    <property type="component" value="Unplaced"/>
</dbReference>
<dbReference type="AlphaFoldDB" id="A0A915JKX0"/>
<name>A0A915JKX0_ROMCU</name>
<feature type="region of interest" description="Disordered" evidence="1">
    <location>
        <begin position="35"/>
        <end position="57"/>
    </location>
</feature>
<dbReference type="WBParaSite" id="nRc.2.0.1.t26681-RA">
    <property type="protein sequence ID" value="nRc.2.0.1.t26681-RA"/>
    <property type="gene ID" value="nRc.2.0.1.g26681"/>
</dbReference>
<protein>
    <submittedName>
        <fullName evidence="3">Uncharacterized protein</fullName>
    </submittedName>
</protein>
<keyword evidence="2" id="KW-1185">Reference proteome</keyword>